<accession>A0AAW2C8F6</accession>
<evidence type="ECO:0000313" key="3">
    <source>
        <dbReference type="Proteomes" id="UP001459277"/>
    </source>
</evidence>
<dbReference type="Proteomes" id="UP001459277">
    <property type="component" value="Unassembled WGS sequence"/>
</dbReference>
<reference evidence="2 3" key="1">
    <citation type="submission" date="2024-01" db="EMBL/GenBank/DDBJ databases">
        <title>A telomere-to-telomere, gap-free genome of sweet tea (Lithocarpus litseifolius).</title>
        <authorList>
            <person name="Zhou J."/>
        </authorList>
    </citation>
    <scope>NUCLEOTIDE SEQUENCE [LARGE SCALE GENOMIC DNA]</scope>
    <source>
        <strain evidence="2">Zhou-2022a</strain>
        <tissue evidence="2">Leaf</tissue>
    </source>
</reference>
<feature type="compositionally biased region" description="Basic and acidic residues" evidence="1">
    <location>
        <begin position="102"/>
        <end position="118"/>
    </location>
</feature>
<keyword evidence="3" id="KW-1185">Reference proteome</keyword>
<feature type="compositionally biased region" description="Basic and acidic residues" evidence="1">
    <location>
        <begin position="85"/>
        <end position="95"/>
    </location>
</feature>
<organism evidence="2 3">
    <name type="scientific">Lithocarpus litseifolius</name>
    <dbReference type="NCBI Taxonomy" id="425828"/>
    <lineage>
        <taxon>Eukaryota</taxon>
        <taxon>Viridiplantae</taxon>
        <taxon>Streptophyta</taxon>
        <taxon>Embryophyta</taxon>
        <taxon>Tracheophyta</taxon>
        <taxon>Spermatophyta</taxon>
        <taxon>Magnoliopsida</taxon>
        <taxon>eudicotyledons</taxon>
        <taxon>Gunneridae</taxon>
        <taxon>Pentapetalae</taxon>
        <taxon>rosids</taxon>
        <taxon>fabids</taxon>
        <taxon>Fagales</taxon>
        <taxon>Fagaceae</taxon>
        <taxon>Lithocarpus</taxon>
    </lineage>
</organism>
<name>A0AAW2C8F6_9ROSI</name>
<feature type="region of interest" description="Disordered" evidence="1">
    <location>
        <begin position="1"/>
        <end position="155"/>
    </location>
</feature>
<feature type="compositionally biased region" description="Basic and acidic residues" evidence="1">
    <location>
        <begin position="64"/>
        <end position="77"/>
    </location>
</feature>
<evidence type="ECO:0000256" key="1">
    <source>
        <dbReference type="SAM" id="MobiDB-lite"/>
    </source>
</evidence>
<feature type="compositionally biased region" description="Basic residues" evidence="1">
    <location>
        <begin position="1"/>
        <end position="10"/>
    </location>
</feature>
<proteinExistence type="predicted"/>
<protein>
    <submittedName>
        <fullName evidence="2">Uncharacterized protein</fullName>
    </submittedName>
</protein>
<gene>
    <name evidence="2" type="ORF">SO802_022998</name>
</gene>
<comment type="caution">
    <text evidence="2">The sequence shown here is derived from an EMBL/GenBank/DDBJ whole genome shotgun (WGS) entry which is preliminary data.</text>
</comment>
<feature type="compositionally biased region" description="Polar residues" evidence="1">
    <location>
        <begin position="130"/>
        <end position="155"/>
    </location>
</feature>
<dbReference type="EMBL" id="JAZDWU010000008">
    <property type="protein sequence ID" value="KAK9993295.1"/>
    <property type="molecule type" value="Genomic_DNA"/>
</dbReference>
<evidence type="ECO:0000313" key="2">
    <source>
        <dbReference type="EMBL" id="KAK9993295.1"/>
    </source>
</evidence>
<dbReference type="AlphaFoldDB" id="A0AAW2C8F6"/>
<sequence length="155" mass="16489">MGGGNKKRQGNRAVKSTLNASGFGYLRVGGGNAFLSVGPKNSIGTDGKRKSEEASTSFQAHSPTARDHENGPKHVGLDTEGDLQAELRNRSDSEGVHILVRTKSDTVQDDPSREPRGEDDVEDRADCNLLQEQQAHYQAGASASTHGGVQHHGST</sequence>